<evidence type="ECO:0000256" key="17">
    <source>
        <dbReference type="RuleBase" id="RU364094"/>
    </source>
</evidence>
<evidence type="ECO:0000256" key="4">
    <source>
        <dbReference type="ARBA" id="ARBA00004931"/>
    </source>
</evidence>
<comment type="pathway">
    <text evidence="5 17">Amino-acid biosynthesis; L-leucine biosynthesis; L-leucine from 3-methyl-2-oxobutanoate: step 4/4.</text>
</comment>
<dbReference type="AlphaFoldDB" id="Q725L6"/>
<dbReference type="GO" id="GO:0009099">
    <property type="term" value="P:L-valine biosynthetic process"/>
    <property type="evidence" value="ECO:0007669"/>
    <property type="project" value="UniProtKB-UniPathway"/>
</dbReference>
<protein>
    <recommendedName>
        <fullName evidence="17">Branched-chain-amino-acid aminotransferase</fullName>
        <shortName evidence="17">BCAT</shortName>
        <ecNumber evidence="17">2.6.1.42</ecNumber>
    </recommendedName>
</protein>
<evidence type="ECO:0000256" key="13">
    <source>
        <dbReference type="ARBA" id="ARBA00048798"/>
    </source>
</evidence>
<dbReference type="UniPathway" id="UPA00047">
    <property type="reaction ID" value="UER00058"/>
</dbReference>
<dbReference type="PANTHER" id="PTHR42743">
    <property type="entry name" value="AMINO-ACID AMINOTRANSFERASE"/>
    <property type="match status" value="1"/>
</dbReference>
<dbReference type="InterPro" id="IPR043132">
    <property type="entry name" value="BCAT-like_C"/>
</dbReference>
<accession>Q725L6</accession>
<dbReference type="PhylomeDB" id="Q725L6"/>
<dbReference type="InterPro" id="IPR050571">
    <property type="entry name" value="Class-IV_PLP-Dep_Aminotrnsfr"/>
</dbReference>
<proteinExistence type="inferred from homology"/>
<keyword evidence="11 17" id="KW-0100">Branched-chain amino acid biosynthesis</keyword>
<dbReference type="InterPro" id="IPR005785">
    <property type="entry name" value="B_amino_transI"/>
</dbReference>
<dbReference type="NCBIfam" id="NF005146">
    <property type="entry name" value="PRK06606.1"/>
    <property type="match status" value="1"/>
</dbReference>
<dbReference type="GO" id="GO:0009098">
    <property type="term" value="P:L-leucine biosynthetic process"/>
    <property type="evidence" value="ECO:0007669"/>
    <property type="project" value="UniProtKB-UniPathway"/>
</dbReference>
<evidence type="ECO:0000256" key="9">
    <source>
        <dbReference type="ARBA" id="ARBA00022679"/>
    </source>
</evidence>
<dbReference type="InterPro" id="IPR036038">
    <property type="entry name" value="Aminotransferase-like"/>
</dbReference>
<comment type="catalytic activity">
    <reaction evidence="13 17">
        <text>L-isoleucine + 2-oxoglutarate = (S)-3-methyl-2-oxopentanoate + L-glutamate</text>
        <dbReference type="Rhea" id="RHEA:24801"/>
        <dbReference type="ChEBI" id="CHEBI:16810"/>
        <dbReference type="ChEBI" id="CHEBI:29985"/>
        <dbReference type="ChEBI" id="CHEBI:35146"/>
        <dbReference type="ChEBI" id="CHEBI:58045"/>
        <dbReference type="EC" id="2.6.1.42"/>
    </reaction>
</comment>
<evidence type="ECO:0000256" key="15">
    <source>
        <dbReference type="RuleBase" id="RU004106"/>
    </source>
</evidence>
<dbReference type="eggNOG" id="COG0115">
    <property type="taxonomic scope" value="Bacteria"/>
</dbReference>
<dbReference type="EC" id="2.6.1.42" evidence="17"/>
<comment type="pathway">
    <text evidence="4 17">Amino-acid biosynthesis; L-valine biosynthesis; L-valine from pyruvate: step 4/4.</text>
</comment>
<dbReference type="PaxDb" id="882-DVU_3197"/>
<dbReference type="UniPathway" id="UPA00049">
    <property type="reaction ID" value="UER00062"/>
</dbReference>
<evidence type="ECO:0000256" key="14">
    <source>
        <dbReference type="ARBA" id="ARBA00049229"/>
    </source>
</evidence>
<evidence type="ECO:0000256" key="2">
    <source>
        <dbReference type="ARBA" id="ARBA00003109"/>
    </source>
</evidence>
<dbReference type="SUPFAM" id="SSF56752">
    <property type="entry name" value="D-aminoacid aminotransferase-like PLP-dependent enzymes"/>
    <property type="match status" value="1"/>
</dbReference>
<dbReference type="UniPathway" id="UPA00048">
    <property type="reaction ID" value="UER00073"/>
</dbReference>
<dbReference type="EnsemblBacteria" id="AAS97667">
    <property type="protein sequence ID" value="AAS97667"/>
    <property type="gene ID" value="DVU_3197"/>
</dbReference>
<dbReference type="SMR" id="Q725L6"/>
<keyword evidence="7 17" id="KW-0032">Aminotransferase</keyword>
<comment type="catalytic activity">
    <reaction evidence="14 17">
        <text>L-leucine + 2-oxoglutarate = 4-methyl-2-oxopentanoate + L-glutamate</text>
        <dbReference type="Rhea" id="RHEA:18321"/>
        <dbReference type="ChEBI" id="CHEBI:16810"/>
        <dbReference type="ChEBI" id="CHEBI:17865"/>
        <dbReference type="ChEBI" id="CHEBI:29985"/>
        <dbReference type="ChEBI" id="CHEBI:57427"/>
        <dbReference type="EC" id="2.6.1.42"/>
    </reaction>
</comment>
<dbReference type="NCBIfam" id="TIGR01122">
    <property type="entry name" value="ilvE_I"/>
    <property type="match status" value="1"/>
</dbReference>
<evidence type="ECO:0000256" key="10">
    <source>
        <dbReference type="ARBA" id="ARBA00022898"/>
    </source>
</evidence>
<dbReference type="Pfam" id="PF01063">
    <property type="entry name" value="Aminotran_4"/>
    <property type="match status" value="1"/>
</dbReference>
<evidence type="ECO:0000256" key="6">
    <source>
        <dbReference type="ARBA" id="ARBA00009320"/>
    </source>
</evidence>
<reference evidence="18 19" key="1">
    <citation type="journal article" date="2004" name="Nat. Biotechnol.">
        <title>The genome sequence of the anaerobic, sulfate-reducing bacterium Desulfovibrio vulgaris Hildenborough.</title>
        <authorList>
            <person name="Heidelberg J.F."/>
            <person name="Seshadri R."/>
            <person name="Haveman S.A."/>
            <person name="Hemme C.L."/>
            <person name="Paulsen I.T."/>
            <person name="Kolonay J.F."/>
            <person name="Eisen J.A."/>
            <person name="Ward N."/>
            <person name="Methe B."/>
            <person name="Brinkac L.M."/>
            <person name="Daugherty S.C."/>
            <person name="Deboy R.T."/>
            <person name="Dodson R.J."/>
            <person name="Durkin A.S."/>
            <person name="Madupu R."/>
            <person name="Nelson W.C."/>
            <person name="Sullivan S.A."/>
            <person name="Fouts D."/>
            <person name="Haft D.H."/>
            <person name="Selengut J."/>
            <person name="Peterson J.D."/>
            <person name="Davidsen T.M."/>
            <person name="Zafar N."/>
            <person name="Zhou L."/>
            <person name="Radune D."/>
            <person name="Dimitrov G."/>
            <person name="Hance M."/>
            <person name="Tran K."/>
            <person name="Khouri H."/>
            <person name="Gill J."/>
            <person name="Utterback T.R."/>
            <person name="Feldblyum T.V."/>
            <person name="Wall J.D."/>
            <person name="Voordouw G."/>
            <person name="Fraser C.M."/>
        </authorList>
    </citation>
    <scope>NUCLEOTIDE SEQUENCE [LARGE SCALE GENOMIC DNA]</scope>
    <source>
        <strain evidence="19">ATCC 29579 / DSM 644 / NCIMB 8303 / VKM B-1760 / Hildenborough</strain>
    </source>
</reference>
<dbReference type="PATRIC" id="fig|882.5.peg.2904"/>
<dbReference type="PROSITE" id="PS00770">
    <property type="entry name" value="AA_TRANSFER_CLASS_4"/>
    <property type="match status" value="1"/>
</dbReference>
<comment type="similarity">
    <text evidence="6 15">Belongs to the class-IV pyridoxal-phosphate-dependent aminotransferase family.</text>
</comment>
<evidence type="ECO:0000313" key="18">
    <source>
        <dbReference type="EMBL" id="AAS97667.1"/>
    </source>
</evidence>
<comment type="function">
    <text evidence="2 17">Acts on leucine, isoleucine and valine.</text>
</comment>
<dbReference type="OrthoDB" id="9804984at2"/>
<evidence type="ECO:0000256" key="11">
    <source>
        <dbReference type="ARBA" id="ARBA00023304"/>
    </source>
</evidence>
<keyword evidence="19" id="KW-1185">Reference proteome</keyword>
<dbReference type="InterPro" id="IPR018300">
    <property type="entry name" value="Aminotrans_IV_CS"/>
</dbReference>
<dbReference type="InterPro" id="IPR033939">
    <property type="entry name" value="BCAT_family"/>
</dbReference>
<dbReference type="GO" id="GO:0005829">
    <property type="term" value="C:cytosol"/>
    <property type="evidence" value="ECO:0007669"/>
    <property type="project" value="TreeGrafter"/>
</dbReference>
<dbReference type="Gene3D" id="3.30.470.10">
    <property type="match status" value="1"/>
</dbReference>
<keyword evidence="10 16" id="KW-0663">Pyridoxal phosphate</keyword>
<dbReference type="Proteomes" id="UP000002194">
    <property type="component" value="Chromosome"/>
</dbReference>
<gene>
    <name evidence="17 18" type="primary">ilvE</name>
    <name evidence="18" type="ordered locus">DVU_3197</name>
</gene>
<comment type="catalytic activity">
    <reaction evidence="12 17">
        <text>L-valine + 2-oxoglutarate = 3-methyl-2-oxobutanoate + L-glutamate</text>
        <dbReference type="Rhea" id="RHEA:24813"/>
        <dbReference type="ChEBI" id="CHEBI:11851"/>
        <dbReference type="ChEBI" id="CHEBI:16810"/>
        <dbReference type="ChEBI" id="CHEBI:29985"/>
        <dbReference type="ChEBI" id="CHEBI:57762"/>
        <dbReference type="EC" id="2.6.1.42"/>
    </reaction>
</comment>
<dbReference type="GO" id="GO:0009097">
    <property type="term" value="P:isoleucine biosynthetic process"/>
    <property type="evidence" value="ECO:0007669"/>
    <property type="project" value="UniProtKB-UniPathway"/>
</dbReference>
<dbReference type="Gene3D" id="3.20.10.10">
    <property type="entry name" value="D-amino Acid Aminotransferase, subunit A, domain 2"/>
    <property type="match status" value="1"/>
</dbReference>
<organism evidence="18 19">
    <name type="scientific">Nitratidesulfovibrio vulgaris (strain ATCC 29579 / DSM 644 / CCUG 34227 / NCIMB 8303 / VKM B-1760 / Hildenborough)</name>
    <name type="common">Desulfovibrio vulgaris</name>
    <dbReference type="NCBI Taxonomy" id="882"/>
    <lineage>
        <taxon>Bacteria</taxon>
        <taxon>Pseudomonadati</taxon>
        <taxon>Thermodesulfobacteriota</taxon>
        <taxon>Desulfovibrionia</taxon>
        <taxon>Desulfovibrionales</taxon>
        <taxon>Desulfovibrionaceae</taxon>
        <taxon>Nitratidesulfovibrio</taxon>
    </lineage>
</organism>
<evidence type="ECO:0000256" key="16">
    <source>
        <dbReference type="RuleBase" id="RU004516"/>
    </source>
</evidence>
<name>Q725L6_NITV2</name>
<evidence type="ECO:0000256" key="7">
    <source>
        <dbReference type="ARBA" id="ARBA00022576"/>
    </source>
</evidence>
<evidence type="ECO:0000313" key="19">
    <source>
        <dbReference type="Proteomes" id="UP000002194"/>
    </source>
</evidence>
<evidence type="ECO:0000256" key="12">
    <source>
        <dbReference type="ARBA" id="ARBA00048212"/>
    </source>
</evidence>
<sequence length="309" mass="34375">MSMVQKSETIWFDGKQVPWDEANVHVLTHALHYGVGVFEGIRAYRCADGSSAVFRLREHVQRLFSSAKILRMEIPFTEDAIFDAIVETLQRNRLAEGYIRPLSFVGAGAMGVYPGDNPVQTIIAVWPWGAYLGAEALEKGIRVKTSSFARHHVNAMMTKAKASGNYVNSVLAKMEAKADGYDEALMLDVSGFVSEATGENIFMVRNGVIKTTPLTSILDGITRNSLMTLARDLGYEVVEQQFTRDELYVADEAFFCGTAAEVTPIREVDRRVIGKGSAGPVTKHLQQEYFKAVKGDNPSYDHWLHRYAL</sequence>
<dbReference type="InterPro" id="IPR043131">
    <property type="entry name" value="BCAT-like_N"/>
</dbReference>
<dbReference type="CDD" id="cd01557">
    <property type="entry name" value="BCAT_beta_family"/>
    <property type="match status" value="1"/>
</dbReference>
<evidence type="ECO:0000256" key="5">
    <source>
        <dbReference type="ARBA" id="ARBA00005072"/>
    </source>
</evidence>
<dbReference type="GO" id="GO:0052654">
    <property type="term" value="F:L-leucine-2-oxoglutarate transaminase activity"/>
    <property type="evidence" value="ECO:0007669"/>
    <property type="project" value="RHEA"/>
</dbReference>
<dbReference type="HOGENOM" id="CLU_020844_3_1_7"/>
<dbReference type="PANTHER" id="PTHR42743:SF11">
    <property type="entry name" value="AMINODEOXYCHORISMATE LYASE"/>
    <property type="match status" value="1"/>
</dbReference>
<dbReference type="IntAct" id="Q725L6">
    <property type="interactions" value="1"/>
</dbReference>
<evidence type="ECO:0000256" key="8">
    <source>
        <dbReference type="ARBA" id="ARBA00022605"/>
    </source>
</evidence>
<dbReference type="STRING" id="882.DVU_3197"/>
<dbReference type="EMBL" id="AE017285">
    <property type="protein sequence ID" value="AAS97667.1"/>
    <property type="molecule type" value="Genomic_DNA"/>
</dbReference>
<dbReference type="InterPro" id="IPR001544">
    <property type="entry name" value="Aminotrans_IV"/>
</dbReference>
<dbReference type="GO" id="GO:0052656">
    <property type="term" value="F:L-isoleucine-2-oxoglutarate transaminase activity"/>
    <property type="evidence" value="ECO:0007669"/>
    <property type="project" value="RHEA"/>
</dbReference>
<dbReference type="KEGG" id="dvu:DVU_3197"/>
<dbReference type="FunFam" id="3.20.10.10:FF:000001">
    <property type="entry name" value="Branched-chain-amino-acid aminotransferase"/>
    <property type="match status" value="1"/>
</dbReference>
<evidence type="ECO:0000256" key="1">
    <source>
        <dbReference type="ARBA" id="ARBA00001933"/>
    </source>
</evidence>
<dbReference type="GO" id="GO:0052655">
    <property type="term" value="F:L-valine-2-oxoglutarate transaminase activity"/>
    <property type="evidence" value="ECO:0007669"/>
    <property type="project" value="RHEA"/>
</dbReference>
<comment type="cofactor">
    <cofactor evidence="1 16">
        <name>pyridoxal 5'-phosphate</name>
        <dbReference type="ChEBI" id="CHEBI:597326"/>
    </cofactor>
</comment>
<evidence type="ECO:0000256" key="3">
    <source>
        <dbReference type="ARBA" id="ARBA00004824"/>
    </source>
</evidence>
<comment type="pathway">
    <text evidence="3 17">Amino-acid biosynthesis; L-isoleucine biosynthesis; L-isoleucine from 2-oxobutanoate: step 4/4.</text>
</comment>
<keyword evidence="8 17" id="KW-0028">Amino-acid biosynthesis</keyword>
<keyword evidence="9 17" id="KW-0808">Transferase</keyword>